<organism evidence="1 2">
    <name type="scientific">Eggerthella lenta</name>
    <name type="common">Eubacterium lentum</name>
    <dbReference type="NCBI Taxonomy" id="84112"/>
    <lineage>
        <taxon>Bacteria</taxon>
        <taxon>Bacillati</taxon>
        <taxon>Actinomycetota</taxon>
        <taxon>Coriobacteriia</taxon>
        <taxon>Eggerthellales</taxon>
        <taxon>Eggerthellaceae</taxon>
        <taxon>Eggerthella</taxon>
    </lineage>
</organism>
<sequence>GRKVSGKTIAREERLARRIAEDLSPEWAAEADRGNLSAEAVRSLADMPKERQAEMHAAMEPWRRTKRELSDYVRSEGKTQAGPDGRIAKAARLVADFLE</sequence>
<reference evidence="1 2" key="1">
    <citation type="journal article" date="2005" name="Appl. Environ. Microbiol.">
        <title>Intestinal bacterial communities that produce active estrogen-like compounds enterodiol and enterolactone in humans.</title>
        <authorList>
            <person name="Clavel T."/>
            <person name="Henderson G."/>
            <person name="Alpert C.A."/>
            <person name="Philippe C."/>
            <person name="Rigottier-Gois L."/>
            <person name="Dore J."/>
            <person name="Blaut M."/>
        </authorList>
    </citation>
    <scope>NUCLEOTIDE SEQUENCE [LARGE SCALE GENOMIC DNA]</scope>
    <source>
        <strain evidence="1 2">SECO-MT75m2</strain>
    </source>
</reference>
<gene>
    <name evidence="1" type="ORF">FIC87_15145</name>
</gene>
<dbReference type="AlphaFoldDB" id="A0A5C5BP69"/>
<feature type="non-terminal residue" evidence="1">
    <location>
        <position position="99"/>
    </location>
</feature>
<dbReference type="EMBL" id="VEVP01000117">
    <property type="protein sequence ID" value="TNU87654.1"/>
    <property type="molecule type" value="Genomic_DNA"/>
</dbReference>
<feature type="non-terminal residue" evidence="1">
    <location>
        <position position="1"/>
    </location>
</feature>
<accession>A0A5C5BP69</accession>
<proteinExistence type="predicted"/>
<evidence type="ECO:0000313" key="2">
    <source>
        <dbReference type="Proteomes" id="UP000312594"/>
    </source>
</evidence>
<dbReference type="Proteomes" id="UP000312594">
    <property type="component" value="Unassembled WGS sequence"/>
</dbReference>
<evidence type="ECO:0000313" key="1">
    <source>
        <dbReference type="EMBL" id="TNU87654.1"/>
    </source>
</evidence>
<name>A0A5C5BP69_EGGLN</name>
<protein>
    <submittedName>
        <fullName evidence="1">Chromosome partitioning protein ParB</fullName>
    </submittedName>
</protein>
<comment type="caution">
    <text evidence="1">The sequence shown here is derived from an EMBL/GenBank/DDBJ whole genome shotgun (WGS) entry which is preliminary data.</text>
</comment>